<evidence type="ECO:0000256" key="1">
    <source>
        <dbReference type="SAM" id="MobiDB-lite"/>
    </source>
</evidence>
<dbReference type="EMBL" id="NAJN01000026">
    <property type="protein sequence ID" value="TKA81408.1"/>
    <property type="molecule type" value="Genomic_DNA"/>
</dbReference>
<evidence type="ECO:0000313" key="3">
    <source>
        <dbReference type="Proteomes" id="UP000308768"/>
    </source>
</evidence>
<gene>
    <name evidence="2" type="ORF">B0A49_00867</name>
</gene>
<feature type="compositionally biased region" description="Acidic residues" evidence="1">
    <location>
        <begin position="148"/>
        <end position="159"/>
    </location>
</feature>
<name>A0A4U0XZF6_9PEZI</name>
<dbReference type="Proteomes" id="UP000308768">
    <property type="component" value="Unassembled WGS sequence"/>
</dbReference>
<feature type="region of interest" description="Disordered" evidence="1">
    <location>
        <begin position="125"/>
        <end position="159"/>
    </location>
</feature>
<keyword evidence="3" id="KW-1185">Reference proteome</keyword>
<comment type="caution">
    <text evidence="2">The sequence shown here is derived from an EMBL/GenBank/DDBJ whole genome shotgun (WGS) entry which is preliminary data.</text>
</comment>
<reference evidence="2 3" key="1">
    <citation type="submission" date="2017-03" db="EMBL/GenBank/DDBJ databases">
        <title>Genomes of endolithic fungi from Antarctica.</title>
        <authorList>
            <person name="Coleine C."/>
            <person name="Masonjones S."/>
            <person name="Stajich J.E."/>
        </authorList>
    </citation>
    <scope>NUCLEOTIDE SEQUENCE [LARGE SCALE GENOMIC DNA]</scope>
    <source>
        <strain evidence="2 3">CCFEE 5187</strain>
    </source>
</reference>
<dbReference type="AlphaFoldDB" id="A0A4U0XZF6"/>
<sequence length="159" mass="18202">MLKDDLALTERKARAKEEALRRPPLRPFGGKPLTTNRSAVLLQPTIWSPRRAGARRRPAGNATDKWAELAAVRAYPLDEVNRFPCGAAVMNGEEDWFWMTHDVHVVDDADAPTLLGEALLRALDEPSSWAKEGEREEKKRKSKKKKEEEEEEEEEEEKR</sequence>
<feature type="region of interest" description="Disordered" evidence="1">
    <location>
        <begin position="13"/>
        <end position="34"/>
    </location>
</feature>
<accession>A0A4U0XZF6</accession>
<protein>
    <submittedName>
        <fullName evidence="2">Uncharacterized protein</fullName>
    </submittedName>
</protein>
<proteinExistence type="predicted"/>
<organism evidence="2 3">
    <name type="scientific">Cryomyces minteri</name>
    <dbReference type="NCBI Taxonomy" id="331657"/>
    <lineage>
        <taxon>Eukaryota</taxon>
        <taxon>Fungi</taxon>
        <taxon>Dikarya</taxon>
        <taxon>Ascomycota</taxon>
        <taxon>Pezizomycotina</taxon>
        <taxon>Dothideomycetes</taxon>
        <taxon>Dothideomycetes incertae sedis</taxon>
        <taxon>Cryomyces</taxon>
    </lineage>
</organism>
<evidence type="ECO:0000313" key="2">
    <source>
        <dbReference type="EMBL" id="TKA81408.1"/>
    </source>
</evidence>